<keyword evidence="1" id="KW-1185">Reference proteome</keyword>
<accession>A0A6P4CRH8</accession>
<dbReference type="PANTHER" id="PTHR33067">
    <property type="entry name" value="RNA-DIRECTED DNA POLYMERASE-RELATED"/>
    <property type="match status" value="1"/>
</dbReference>
<dbReference type="AlphaFoldDB" id="A0A6P4CRH8"/>
<protein>
    <submittedName>
        <fullName evidence="2">Uncharacterized protein LOC107479586</fullName>
    </submittedName>
</protein>
<dbReference type="GeneID" id="107479586"/>
<name>A0A6P4CRH8_ARADU</name>
<evidence type="ECO:0000313" key="2">
    <source>
        <dbReference type="RefSeq" id="XP_015955200.1"/>
    </source>
</evidence>
<evidence type="ECO:0000313" key="1">
    <source>
        <dbReference type="Proteomes" id="UP000515211"/>
    </source>
</evidence>
<reference evidence="2" key="2">
    <citation type="submission" date="2025-08" db="UniProtKB">
        <authorList>
            <consortium name="RefSeq"/>
        </authorList>
    </citation>
    <scope>IDENTIFICATION</scope>
    <source>
        <tissue evidence="2">Whole plant</tissue>
    </source>
</reference>
<reference evidence="1" key="1">
    <citation type="journal article" date="2016" name="Nat. Genet.">
        <title>The genome sequences of Arachis duranensis and Arachis ipaensis, the diploid ancestors of cultivated peanut.</title>
        <authorList>
            <person name="Bertioli D.J."/>
            <person name="Cannon S.B."/>
            <person name="Froenicke L."/>
            <person name="Huang G."/>
            <person name="Farmer A.D."/>
            <person name="Cannon E.K."/>
            <person name="Liu X."/>
            <person name="Gao D."/>
            <person name="Clevenger J."/>
            <person name="Dash S."/>
            <person name="Ren L."/>
            <person name="Moretzsohn M.C."/>
            <person name="Shirasawa K."/>
            <person name="Huang W."/>
            <person name="Vidigal B."/>
            <person name="Abernathy B."/>
            <person name="Chu Y."/>
            <person name="Niederhuth C.E."/>
            <person name="Umale P."/>
            <person name="Araujo A.C."/>
            <person name="Kozik A."/>
            <person name="Kim K.D."/>
            <person name="Burow M.D."/>
            <person name="Varshney R.K."/>
            <person name="Wang X."/>
            <person name="Zhang X."/>
            <person name="Barkley N."/>
            <person name="Guimaraes P.M."/>
            <person name="Isobe S."/>
            <person name="Guo B."/>
            <person name="Liao B."/>
            <person name="Stalker H.T."/>
            <person name="Schmitz R.J."/>
            <person name="Scheffler B.E."/>
            <person name="Leal-Bertioli S.C."/>
            <person name="Xun X."/>
            <person name="Jackson S.A."/>
            <person name="Michelmore R."/>
            <person name="Ozias-Akins P."/>
        </authorList>
    </citation>
    <scope>NUCLEOTIDE SEQUENCE [LARGE SCALE GENOMIC DNA]</scope>
    <source>
        <strain evidence="1">cv. V14167</strain>
    </source>
</reference>
<organism evidence="1 2">
    <name type="scientific">Arachis duranensis</name>
    <name type="common">Wild peanut</name>
    <dbReference type="NCBI Taxonomy" id="130453"/>
    <lineage>
        <taxon>Eukaryota</taxon>
        <taxon>Viridiplantae</taxon>
        <taxon>Streptophyta</taxon>
        <taxon>Embryophyta</taxon>
        <taxon>Tracheophyta</taxon>
        <taxon>Spermatophyta</taxon>
        <taxon>Magnoliopsida</taxon>
        <taxon>eudicotyledons</taxon>
        <taxon>Gunneridae</taxon>
        <taxon>Pentapetalae</taxon>
        <taxon>rosids</taxon>
        <taxon>fabids</taxon>
        <taxon>Fabales</taxon>
        <taxon>Fabaceae</taxon>
        <taxon>Papilionoideae</taxon>
        <taxon>50 kb inversion clade</taxon>
        <taxon>dalbergioids sensu lato</taxon>
        <taxon>Dalbergieae</taxon>
        <taxon>Pterocarpus clade</taxon>
        <taxon>Arachis</taxon>
    </lineage>
</organism>
<dbReference type="InterPro" id="IPR021109">
    <property type="entry name" value="Peptidase_aspartic_dom_sf"/>
</dbReference>
<sequence length="271" mass="30891">MFLEVFQKLQINIPFAEALEQMPLYAKFLKELMTKKRNWREKENVVLTEECSAIIQKKLSQKMKDHGSFQIPCIIGDISIEKALCDLGASINLMSLAMMKRMRIEEAKPTRMALQLADRTLKFPLGVVEDLLVKVGEFIFPDDFVVLDMEEEANALIIIRRPFLVTSGAIIDVQKGELVLRLHEEKMVFNIFTAMSYPKESIGEFMMVDTMAKLVQGVLEEDQCEEAMEQDQQTSCGELPQEIIEGSIMLDKANKEKVEAPKLELKTLPQA</sequence>
<dbReference type="PANTHER" id="PTHR33067:SF9">
    <property type="entry name" value="RNA-DIRECTED DNA POLYMERASE"/>
    <property type="match status" value="1"/>
</dbReference>
<proteinExistence type="predicted"/>
<dbReference type="CDD" id="cd00303">
    <property type="entry name" value="retropepsin_like"/>
    <property type="match status" value="1"/>
</dbReference>
<dbReference type="KEGG" id="adu:107479586"/>
<dbReference type="Proteomes" id="UP000515211">
    <property type="component" value="Chromosome 3"/>
</dbReference>
<gene>
    <name evidence="2" type="primary">LOC107479586</name>
</gene>
<dbReference type="Gene3D" id="2.40.70.10">
    <property type="entry name" value="Acid Proteases"/>
    <property type="match status" value="1"/>
</dbReference>
<dbReference type="RefSeq" id="XP_015955200.1">
    <property type="nucleotide sequence ID" value="XM_016099714.1"/>
</dbReference>